<name>A0ABD4QZC4_VIBAN</name>
<protein>
    <recommendedName>
        <fullName evidence="4">DUF4760 domain-containing protein</fullName>
    </recommendedName>
</protein>
<dbReference type="EMBL" id="JAHGUI010000116">
    <property type="protein sequence ID" value="MBT2920573.1"/>
    <property type="molecule type" value="Genomic_DNA"/>
</dbReference>
<sequence length="206" mass="23615">MEKLKEILEILYLLSGPALVFLAYKALDQIKVAKELAKVSSKREAYKATADECKYYSEKIIPLINNLDSKVKKFDAQIFTKSEVKVENNSISVSPFYKYDHHETAMDEIYLDLSAVINALSDFSTYFMSGVADERLAFKSLSYTYCDTVKKYAPVLIPLVKNEDSTLQLFIIWNTRIEKQKAIEEKKKLEEKIKKTTDITINPIGT</sequence>
<feature type="coiled-coil region" evidence="1">
    <location>
        <begin position="172"/>
        <end position="199"/>
    </location>
</feature>
<dbReference type="AlphaFoldDB" id="A0ABD4QZC4"/>
<gene>
    <name evidence="2" type="ORF">PL14_18065</name>
</gene>
<organism evidence="2 3">
    <name type="scientific">Vibrio anguillarum</name>
    <name type="common">Listonella anguillarum</name>
    <dbReference type="NCBI Taxonomy" id="55601"/>
    <lineage>
        <taxon>Bacteria</taxon>
        <taxon>Pseudomonadati</taxon>
        <taxon>Pseudomonadota</taxon>
        <taxon>Gammaproteobacteria</taxon>
        <taxon>Vibrionales</taxon>
        <taxon>Vibrionaceae</taxon>
        <taxon>Vibrio</taxon>
    </lineage>
</organism>
<keyword evidence="1" id="KW-0175">Coiled coil</keyword>
<evidence type="ECO:0000313" key="2">
    <source>
        <dbReference type="EMBL" id="MBT2920573.1"/>
    </source>
</evidence>
<reference evidence="2 3" key="1">
    <citation type="journal article" date="2017" name="J. Fish Dis.">
        <title>Comparative assessment of Vibrio virulence in marine fish larvae.</title>
        <authorList>
            <person name="Ronneseth A."/>
            <person name="Castillo D."/>
            <person name="D'Alvise P."/>
            <person name="Tonnesen O."/>
            <person name="Haugland G."/>
            <person name="Grotkjaer T."/>
            <person name="Engell-Sorensen K."/>
            <person name="Norremark L."/>
            <person name="Bergh O."/>
            <person name="Wergeland H.I."/>
            <person name="Gram L."/>
        </authorList>
    </citation>
    <scope>NUCLEOTIDE SEQUENCE [LARGE SCALE GENOMIC DNA]</scope>
    <source>
        <strain evidence="2 3">90-11-286</strain>
    </source>
</reference>
<proteinExistence type="predicted"/>
<comment type="caution">
    <text evidence="2">The sequence shown here is derived from an EMBL/GenBank/DDBJ whole genome shotgun (WGS) entry which is preliminary data.</text>
</comment>
<accession>A0ABD4QZC4</accession>
<dbReference type="RefSeq" id="WP_157722368.1">
    <property type="nucleotide sequence ID" value="NZ_CP022102.1"/>
</dbReference>
<evidence type="ECO:0000256" key="1">
    <source>
        <dbReference type="SAM" id="Coils"/>
    </source>
</evidence>
<evidence type="ECO:0008006" key="4">
    <source>
        <dbReference type="Google" id="ProtNLM"/>
    </source>
</evidence>
<evidence type="ECO:0000313" key="3">
    <source>
        <dbReference type="Proteomes" id="UP000078309"/>
    </source>
</evidence>
<dbReference type="Proteomes" id="UP000078309">
    <property type="component" value="Unassembled WGS sequence"/>
</dbReference>